<proteinExistence type="predicted"/>
<evidence type="ECO:0000313" key="1">
    <source>
        <dbReference type="EMBL" id="KXT10684.1"/>
    </source>
</evidence>
<dbReference type="EMBL" id="LFZO01000245">
    <property type="protein sequence ID" value="KXT10684.1"/>
    <property type="molecule type" value="Genomic_DNA"/>
</dbReference>
<dbReference type="Proteomes" id="UP000073492">
    <property type="component" value="Unassembled WGS sequence"/>
</dbReference>
<organism evidence="1 2">
    <name type="scientific">Pseudocercospora musae</name>
    <dbReference type="NCBI Taxonomy" id="113226"/>
    <lineage>
        <taxon>Eukaryota</taxon>
        <taxon>Fungi</taxon>
        <taxon>Dikarya</taxon>
        <taxon>Ascomycota</taxon>
        <taxon>Pezizomycotina</taxon>
        <taxon>Dothideomycetes</taxon>
        <taxon>Dothideomycetidae</taxon>
        <taxon>Mycosphaerellales</taxon>
        <taxon>Mycosphaerellaceae</taxon>
        <taxon>Pseudocercospora</taxon>
    </lineage>
</organism>
<sequence>MNVHNISFSSLPPPGDESTVRLNVRHTAAKKSAPWKTITIEQLNNLKSSIQAYLDTFSTQPTRAFQLQDEILGPGPVTLEQLVSIIEQKSVLVGGTVNSLDVIVYDHDPMPPPFPEPQRKEKNGCCIIM</sequence>
<reference evidence="1 2" key="1">
    <citation type="submission" date="2015-07" db="EMBL/GenBank/DDBJ databases">
        <title>Comparative genomics of the Sigatoka disease complex on banana suggests a link between parallel evolutionary changes in Pseudocercospora fijiensis and Pseudocercospora eumusae and increased virulence on the banana host.</title>
        <authorList>
            <person name="Chang T.-C."/>
            <person name="Salvucci A."/>
            <person name="Crous P.W."/>
            <person name="Stergiopoulos I."/>
        </authorList>
    </citation>
    <scope>NUCLEOTIDE SEQUENCE [LARGE SCALE GENOMIC DNA]</scope>
    <source>
        <strain evidence="1 2">CBS 116634</strain>
    </source>
</reference>
<evidence type="ECO:0008006" key="3">
    <source>
        <dbReference type="Google" id="ProtNLM"/>
    </source>
</evidence>
<comment type="caution">
    <text evidence="1">The sequence shown here is derived from an EMBL/GenBank/DDBJ whole genome shotgun (WGS) entry which is preliminary data.</text>
</comment>
<accession>A0A139I7L0</accession>
<evidence type="ECO:0000313" key="2">
    <source>
        <dbReference type="Proteomes" id="UP000073492"/>
    </source>
</evidence>
<keyword evidence="2" id="KW-1185">Reference proteome</keyword>
<protein>
    <recommendedName>
        <fullName evidence="3">G protein gamma domain-containing protein</fullName>
    </recommendedName>
</protein>
<dbReference type="OrthoDB" id="3642179at2759"/>
<gene>
    <name evidence="1" type="ORF">AC579_4772</name>
</gene>
<dbReference type="AlphaFoldDB" id="A0A139I7L0"/>
<name>A0A139I7L0_9PEZI</name>